<proteinExistence type="predicted"/>
<comment type="caution">
    <text evidence="2">The sequence shown here is derived from an EMBL/GenBank/DDBJ whole genome shotgun (WGS) entry which is preliminary data.</text>
</comment>
<gene>
    <name evidence="2" type="ORF">BST42_28430</name>
</gene>
<dbReference type="AlphaFoldDB" id="A0A1X0II10"/>
<reference evidence="2 3" key="1">
    <citation type="submission" date="2016-12" db="EMBL/GenBank/DDBJ databases">
        <title>The new phylogeny of genus Mycobacterium.</title>
        <authorList>
            <person name="Tortoli E."/>
            <person name="Trovato A."/>
            <person name="Cirillo D.M."/>
        </authorList>
    </citation>
    <scope>NUCLEOTIDE SEQUENCE [LARGE SCALE GENOMIC DNA]</scope>
    <source>
        <strain evidence="2 3">DSM 44223</strain>
    </source>
</reference>
<dbReference type="EMBL" id="MVIH01000033">
    <property type="protein sequence ID" value="ORB47039.1"/>
    <property type="molecule type" value="Genomic_DNA"/>
</dbReference>
<sequence length="66" mass="6793">MSGTELTVTIVAILGVVAIVVSICVLADRLHARNPESKVTIVDTGRAISTVLGVIIQAVIAITGRP</sequence>
<dbReference type="RefSeq" id="WP_133057531.1">
    <property type="nucleotide sequence ID" value="NZ_JACKUO010000012.1"/>
</dbReference>
<dbReference type="Proteomes" id="UP000192534">
    <property type="component" value="Unassembled WGS sequence"/>
</dbReference>
<name>A0A1X0II10_MYCRH</name>
<evidence type="ECO:0000313" key="3">
    <source>
        <dbReference type="Proteomes" id="UP000192534"/>
    </source>
</evidence>
<organism evidence="2 3">
    <name type="scientific">Mycolicibacterium rhodesiae</name>
    <name type="common">Mycobacterium rhodesiae</name>
    <dbReference type="NCBI Taxonomy" id="36814"/>
    <lineage>
        <taxon>Bacteria</taxon>
        <taxon>Bacillati</taxon>
        <taxon>Actinomycetota</taxon>
        <taxon>Actinomycetes</taxon>
        <taxon>Mycobacteriales</taxon>
        <taxon>Mycobacteriaceae</taxon>
        <taxon>Mycolicibacterium</taxon>
    </lineage>
</organism>
<keyword evidence="3" id="KW-1185">Reference proteome</keyword>
<accession>A0A1X0II10</accession>
<protein>
    <submittedName>
        <fullName evidence="2">Uncharacterized protein</fullName>
    </submittedName>
</protein>
<evidence type="ECO:0000256" key="1">
    <source>
        <dbReference type="SAM" id="Phobius"/>
    </source>
</evidence>
<dbReference type="OrthoDB" id="4751120at2"/>
<feature type="transmembrane region" description="Helical" evidence="1">
    <location>
        <begin position="6"/>
        <end position="27"/>
    </location>
</feature>
<keyword evidence="1" id="KW-0472">Membrane</keyword>
<feature type="transmembrane region" description="Helical" evidence="1">
    <location>
        <begin position="47"/>
        <end position="64"/>
    </location>
</feature>
<keyword evidence="1" id="KW-1133">Transmembrane helix</keyword>
<keyword evidence="1" id="KW-0812">Transmembrane</keyword>
<evidence type="ECO:0000313" key="2">
    <source>
        <dbReference type="EMBL" id="ORB47039.1"/>
    </source>
</evidence>